<dbReference type="Pfam" id="PF01957">
    <property type="entry name" value="NfeD"/>
    <property type="match status" value="1"/>
</dbReference>
<comment type="subcellular location">
    <subcellularLocation>
        <location evidence="1">Membrane</location>
        <topology evidence="1">Multi-pass membrane protein</topology>
    </subcellularLocation>
</comment>
<feature type="transmembrane region" description="Helical" evidence="5">
    <location>
        <begin position="12"/>
        <end position="33"/>
    </location>
</feature>
<organism evidence="7">
    <name type="scientific">Sedimenticola thiotaurini</name>
    <dbReference type="NCBI Taxonomy" id="1543721"/>
    <lineage>
        <taxon>Bacteria</taxon>
        <taxon>Pseudomonadati</taxon>
        <taxon>Pseudomonadota</taxon>
        <taxon>Gammaproteobacteria</taxon>
        <taxon>Chromatiales</taxon>
        <taxon>Sedimenticolaceae</taxon>
        <taxon>Sedimenticola</taxon>
    </lineage>
</organism>
<comment type="caution">
    <text evidence="7">The sequence shown here is derived from an EMBL/GenBank/DDBJ whole genome shotgun (WGS) entry which is preliminary data.</text>
</comment>
<evidence type="ECO:0000259" key="6">
    <source>
        <dbReference type="Pfam" id="PF01957"/>
    </source>
</evidence>
<keyword evidence="2 5" id="KW-0812">Transmembrane</keyword>
<dbReference type="Proteomes" id="UP000886251">
    <property type="component" value="Unassembled WGS sequence"/>
</dbReference>
<dbReference type="AlphaFoldDB" id="A0A831RII0"/>
<evidence type="ECO:0000313" key="7">
    <source>
        <dbReference type="EMBL" id="HEB95243.1"/>
    </source>
</evidence>
<dbReference type="InterPro" id="IPR002810">
    <property type="entry name" value="NfeD-like_C"/>
</dbReference>
<dbReference type="EMBL" id="DRKP01000024">
    <property type="protein sequence ID" value="HEB95243.1"/>
    <property type="molecule type" value="Genomic_DNA"/>
</dbReference>
<feature type="transmembrane region" description="Helical" evidence="5">
    <location>
        <begin position="53"/>
        <end position="71"/>
    </location>
</feature>
<dbReference type="PANTHER" id="PTHR33507">
    <property type="entry name" value="INNER MEMBRANE PROTEIN YBBJ"/>
    <property type="match status" value="1"/>
</dbReference>
<dbReference type="PANTHER" id="PTHR33507:SF3">
    <property type="entry name" value="INNER MEMBRANE PROTEIN YBBJ"/>
    <property type="match status" value="1"/>
</dbReference>
<evidence type="ECO:0000256" key="3">
    <source>
        <dbReference type="ARBA" id="ARBA00022989"/>
    </source>
</evidence>
<dbReference type="Gene3D" id="2.40.50.140">
    <property type="entry name" value="Nucleic acid-binding proteins"/>
    <property type="match status" value="1"/>
</dbReference>
<name>A0A831RII0_9GAMM</name>
<feature type="domain" description="NfeD-like C-terminal" evidence="6">
    <location>
        <begin position="92"/>
        <end position="145"/>
    </location>
</feature>
<keyword evidence="3 5" id="KW-1133">Transmembrane helix</keyword>
<sequence>MEWLDNALYWHWWVLAVAFVILEVFSPGVFFIWMGVGAAVTGLVLLLAPGLDWSWQLLLFAAVSVASVLLSRQILERRPIKTDQPRLNRRGEQYVGRLFTLEEPIVNGQGKIRVDDSSWKIEGPDCAAGTRVRVTGVDGVVLKVEVTDG</sequence>
<accession>A0A831RII0</accession>
<evidence type="ECO:0000256" key="2">
    <source>
        <dbReference type="ARBA" id="ARBA00022692"/>
    </source>
</evidence>
<dbReference type="InterPro" id="IPR052165">
    <property type="entry name" value="Membrane_assoc_protease"/>
</dbReference>
<protein>
    <submittedName>
        <fullName evidence="7">NfeD family protein</fullName>
    </submittedName>
</protein>
<evidence type="ECO:0000256" key="4">
    <source>
        <dbReference type="ARBA" id="ARBA00023136"/>
    </source>
</evidence>
<proteinExistence type="predicted"/>
<evidence type="ECO:0000256" key="1">
    <source>
        <dbReference type="ARBA" id="ARBA00004141"/>
    </source>
</evidence>
<dbReference type="GO" id="GO:0005886">
    <property type="term" value="C:plasma membrane"/>
    <property type="evidence" value="ECO:0007669"/>
    <property type="project" value="TreeGrafter"/>
</dbReference>
<dbReference type="InterPro" id="IPR012340">
    <property type="entry name" value="NA-bd_OB-fold"/>
</dbReference>
<reference evidence="7" key="1">
    <citation type="journal article" date="2020" name="mSystems">
        <title>Genome- and Community-Level Interaction Insights into Carbon Utilization and Element Cycling Functions of Hydrothermarchaeota in Hydrothermal Sediment.</title>
        <authorList>
            <person name="Zhou Z."/>
            <person name="Liu Y."/>
            <person name="Xu W."/>
            <person name="Pan J."/>
            <person name="Luo Z.H."/>
            <person name="Li M."/>
        </authorList>
    </citation>
    <scope>NUCLEOTIDE SEQUENCE [LARGE SCALE GENOMIC DNA]</scope>
    <source>
        <strain evidence="7">HyVt-443</strain>
    </source>
</reference>
<dbReference type="InterPro" id="IPR036259">
    <property type="entry name" value="MFS_trans_sf"/>
</dbReference>
<evidence type="ECO:0000256" key="5">
    <source>
        <dbReference type="SAM" id="Phobius"/>
    </source>
</evidence>
<dbReference type="SUPFAM" id="SSF103473">
    <property type="entry name" value="MFS general substrate transporter"/>
    <property type="match status" value="1"/>
</dbReference>
<keyword evidence="4 5" id="KW-0472">Membrane</keyword>
<gene>
    <name evidence="7" type="ORF">ENI96_02275</name>
</gene>